<evidence type="ECO:0000313" key="1">
    <source>
        <dbReference type="EMBL" id="GAL86453.1"/>
    </source>
</evidence>
<dbReference type="AlphaFoldDB" id="A0A098LJV5"/>
<keyword evidence="1" id="KW-0808">Transferase</keyword>
<dbReference type="Pfam" id="PF13489">
    <property type="entry name" value="Methyltransf_23"/>
    <property type="match status" value="1"/>
</dbReference>
<reference evidence="1 2" key="1">
    <citation type="submission" date="2014-09" db="EMBL/GenBank/DDBJ databases">
        <title>Sporocytophaga myxococcoides PG-01 genome sequencing.</title>
        <authorList>
            <person name="Liu L."/>
            <person name="Gao P.J."/>
            <person name="Chen G.J."/>
            <person name="Wang L.S."/>
        </authorList>
    </citation>
    <scope>NUCLEOTIDE SEQUENCE [LARGE SCALE GENOMIC DNA]</scope>
    <source>
        <strain evidence="1 2">PG-01</strain>
    </source>
</reference>
<protein>
    <submittedName>
        <fullName evidence="1">SAM-dependent methyltransferase</fullName>
    </submittedName>
</protein>
<dbReference type="STRING" id="153721.MYP_3682"/>
<evidence type="ECO:0000313" key="2">
    <source>
        <dbReference type="Proteomes" id="UP000030185"/>
    </source>
</evidence>
<dbReference type="GO" id="GO:0032259">
    <property type="term" value="P:methylation"/>
    <property type="evidence" value="ECO:0007669"/>
    <property type="project" value="UniProtKB-KW"/>
</dbReference>
<dbReference type="SUPFAM" id="SSF53335">
    <property type="entry name" value="S-adenosyl-L-methionine-dependent methyltransferases"/>
    <property type="match status" value="1"/>
</dbReference>
<proteinExistence type="predicted"/>
<dbReference type="EMBL" id="BBLT01000008">
    <property type="protein sequence ID" value="GAL86453.1"/>
    <property type="molecule type" value="Genomic_DNA"/>
</dbReference>
<gene>
    <name evidence="1" type="ORF">MYP_3682</name>
</gene>
<sequence length="224" mass="26024">MYKFFIKKNIMRLGLPSKFRFLDKYFSTNQSFILLDIGAGNHSAANTKKWFPKCVYHGVDREKDYNNSETDLKLMDQFYEMDLTLLNFHNIPDNYYDAIMMAHVIEHLPNGTEVIKALVPKLKPGGLIYIEYPGIKSTTLPSKRGTLNFFDDNTHCRIYTKVELYNTLMSASCTPIKGGTRRDFQNMLLLPIKLFHNKIKYGYVMGSVFWDLLGFAEFVLARKK</sequence>
<dbReference type="Gene3D" id="3.40.50.150">
    <property type="entry name" value="Vaccinia Virus protein VP39"/>
    <property type="match status" value="1"/>
</dbReference>
<dbReference type="CDD" id="cd02440">
    <property type="entry name" value="AdoMet_MTases"/>
    <property type="match status" value="1"/>
</dbReference>
<dbReference type="Proteomes" id="UP000030185">
    <property type="component" value="Unassembled WGS sequence"/>
</dbReference>
<accession>A0A098LJV5</accession>
<comment type="caution">
    <text evidence="1">The sequence shown here is derived from an EMBL/GenBank/DDBJ whole genome shotgun (WGS) entry which is preliminary data.</text>
</comment>
<keyword evidence="1" id="KW-0489">Methyltransferase</keyword>
<keyword evidence="2" id="KW-1185">Reference proteome</keyword>
<dbReference type="GO" id="GO:0008168">
    <property type="term" value="F:methyltransferase activity"/>
    <property type="evidence" value="ECO:0007669"/>
    <property type="project" value="UniProtKB-KW"/>
</dbReference>
<organism evidence="1 2">
    <name type="scientific">Sporocytophaga myxococcoides</name>
    <dbReference type="NCBI Taxonomy" id="153721"/>
    <lineage>
        <taxon>Bacteria</taxon>
        <taxon>Pseudomonadati</taxon>
        <taxon>Bacteroidota</taxon>
        <taxon>Cytophagia</taxon>
        <taxon>Cytophagales</taxon>
        <taxon>Cytophagaceae</taxon>
        <taxon>Sporocytophaga</taxon>
    </lineage>
</organism>
<name>A0A098LJV5_9BACT</name>
<dbReference type="eggNOG" id="COG0500">
    <property type="taxonomic scope" value="Bacteria"/>
</dbReference>
<dbReference type="InterPro" id="IPR029063">
    <property type="entry name" value="SAM-dependent_MTases_sf"/>
</dbReference>